<feature type="transmembrane region" description="Helical" evidence="1">
    <location>
        <begin position="46"/>
        <end position="70"/>
    </location>
</feature>
<dbReference type="PATRIC" id="fig|216946.3.peg.157"/>
<evidence type="ECO:0000256" key="1">
    <source>
        <dbReference type="SAM" id="Phobius"/>
    </source>
</evidence>
<dbReference type="Proteomes" id="UP000067243">
    <property type="component" value="Chromosome"/>
</dbReference>
<gene>
    <name evidence="2" type="ORF">STURON_00159</name>
</gene>
<dbReference type="EMBL" id="CP012328">
    <property type="protein sequence ID" value="AKU79405.1"/>
    <property type="molecule type" value="Genomic_DNA"/>
</dbReference>
<proteinExistence type="predicted"/>
<accession>A0A0K1P542</accession>
<keyword evidence="1" id="KW-1133">Transmembrane helix</keyword>
<keyword evidence="1" id="KW-0472">Membrane</keyword>
<name>A0A0K1P542_9MOLU</name>
<organism evidence="2 3">
    <name type="scientific">Spiroplasma turonicum</name>
    <dbReference type="NCBI Taxonomy" id="216946"/>
    <lineage>
        <taxon>Bacteria</taxon>
        <taxon>Bacillati</taxon>
        <taxon>Mycoplasmatota</taxon>
        <taxon>Mollicutes</taxon>
        <taxon>Entomoplasmatales</taxon>
        <taxon>Spiroplasmataceae</taxon>
        <taxon>Spiroplasma</taxon>
    </lineage>
</organism>
<sequence>MINEESNLTAEEYSDDFFSIKKVKHGDISEDDKYLAIKRKNKKNFIVYKVFGYIIILLMLLIFIIVIIVLM</sequence>
<dbReference type="AlphaFoldDB" id="A0A0K1P542"/>
<keyword evidence="1" id="KW-0812">Transmembrane</keyword>
<evidence type="ECO:0000313" key="3">
    <source>
        <dbReference type="Proteomes" id="UP000067243"/>
    </source>
</evidence>
<dbReference type="STRING" id="216946.STURO_v1c01570"/>
<evidence type="ECO:0000313" key="2">
    <source>
        <dbReference type="EMBL" id="AKU79405.1"/>
    </source>
</evidence>
<protein>
    <submittedName>
        <fullName evidence="2">Uncharacterized protein</fullName>
    </submittedName>
</protein>
<keyword evidence="3" id="KW-1185">Reference proteome</keyword>
<dbReference type="KEGG" id="stur:STURON_00159"/>
<reference evidence="2 3" key="1">
    <citation type="journal article" date="2015" name="Genome Announc.">
        <title>Complete Genome Sequence of Spiroplasma turonicum Strain Tab4cT, a Parasite of a Horse Fly, Haematopota sp. (Diptera: Tabanidae).</title>
        <authorList>
            <person name="Davis R.E."/>
            <person name="Shao J."/>
            <person name="Zhao Y."/>
            <person name="Gasparich G.E."/>
            <person name="Gaynor B.J."/>
            <person name="Donofrio N."/>
        </authorList>
    </citation>
    <scope>NUCLEOTIDE SEQUENCE [LARGE SCALE GENOMIC DNA]</scope>
    <source>
        <strain evidence="2 3">Tab4c</strain>
    </source>
</reference>